<dbReference type="Proteomes" id="UP000824151">
    <property type="component" value="Unassembled WGS sequence"/>
</dbReference>
<accession>A0A9D1URD9</accession>
<organism evidence="2 3">
    <name type="scientific">Candidatus Nesterenkonia stercoripullorum</name>
    <dbReference type="NCBI Taxonomy" id="2838701"/>
    <lineage>
        <taxon>Bacteria</taxon>
        <taxon>Bacillati</taxon>
        <taxon>Actinomycetota</taxon>
        <taxon>Actinomycetes</taxon>
        <taxon>Micrococcales</taxon>
        <taxon>Micrococcaceae</taxon>
        <taxon>Nesterenkonia</taxon>
    </lineage>
</organism>
<name>A0A9D1URD9_9MICC</name>
<reference evidence="2" key="2">
    <citation type="submission" date="2021-04" db="EMBL/GenBank/DDBJ databases">
        <authorList>
            <person name="Gilroy R."/>
        </authorList>
    </citation>
    <scope>NUCLEOTIDE SEQUENCE</scope>
    <source>
        <strain evidence="2">ChiHejej3B27-3195</strain>
    </source>
</reference>
<evidence type="ECO:0000313" key="3">
    <source>
        <dbReference type="Proteomes" id="UP000824151"/>
    </source>
</evidence>
<dbReference type="SUPFAM" id="SSF75304">
    <property type="entry name" value="Amidase signature (AS) enzymes"/>
    <property type="match status" value="1"/>
</dbReference>
<protein>
    <submittedName>
        <fullName evidence="2">Amidase</fullName>
    </submittedName>
</protein>
<gene>
    <name evidence="2" type="ORF">H9871_02970</name>
</gene>
<dbReference type="AlphaFoldDB" id="A0A9D1URD9"/>
<feature type="region of interest" description="Disordered" evidence="1">
    <location>
        <begin position="57"/>
        <end position="76"/>
    </location>
</feature>
<dbReference type="InterPro" id="IPR036928">
    <property type="entry name" value="AS_sf"/>
</dbReference>
<reference evidence="2" key="1">
    <citation type="journal article" date="2021" name="PeerJ">
        <title>Extensive microbial diversity within the chicken gut microbiome revealed by metagenomics and culture.</title>
        <authorList>
            <person name="Gilroy R."/>
            <person name="Ravi A."/>
            <person name="Getino M."/>
            <person name="Pursley I."/>
            <person name="Horton D.L."/>
            <person name="Alikhan N.F."/>
            <person name="Baker D."/>
            <person name="Gharbi K."/>
            <person name="Hall N."/>
            <person name="Watson M."/>
            <person name="Adriaenssens E.M."/>
            <person name="Foster-Nyarko E."/>
            <person name="Jarju S."/>
            <person name="Secka A."/>
            <person name="Antonio M."/>
            <person name="Oren A."/>
            <person name="Chaudhuri R.R."/>
            <person name="La Ragione R."/>
            <person name="Hildebrand F."/>
            <person name="Pallen M.J."/>
        </authorList>
    </citation>
    <scope>NUCLEOTIDE SEQUENCE</scope>
    <source>
        <strain evidence="2">ChiHejej3B27-3195</strain>
    </source>
</reference>
<feature type="non-terminal residue" evidence="2">
    <location>
        <position position="1"/>
    </location>
</feature>
<sequence>PFNMTQQPGISVPCGTTSAGLPVGAQLVGARTKDRLVLRGGAALEAVMGERFTRPVPANRTASAGRTVPTAGGGAA</sequence>
<dbReference type="Gene3D" id="3.90.1300.10">
    <property type="entry name" value="Amidase signature (AS) domain"/>
    <property type="match status" value="1"/>
</dbReference>
<proteinExistence type="predicted"/>
<evidence type="ECO:0000256" key="1">
    <source>
        <dbReference type="SAM" id="MobiDB-lite"/>
    </source>
</evidence>
<evidence type="ECO:0000313" key="2">
    <source>
        <dbReference type="EMBL" id="HIW99084.1"/>
    </source>
</evidence>
<dbReference type="EMBL" id="DXGD01000109">
    <property type="protein sequence ID" value="HIW99084.1"/>
    <property type="molecule type" value="Genomic_DNA"/>
</dbReference>
<comment type="caution">
    <text evidence="2">The sequence shown here is derived from an EMBL/GenBank/DDBJ whole genome shotgun (WGS) entry which is preliminary data.</text>
</comment>